<evidence type="ECO:0000313" key="1">
    <source>
        <dbReference type="EMBL" id="MCC2213006.1"/>
    </source>
</evidence>
<accession>A0ABS8FEN9</accession>
<gene>
    <name evidence="1" type="ORF">LKD34_05805</name>
</gene>
<comment type="caution">
    <text evidence="1">The sequence shown here is derived from an EMBL/GenBank/DDBJ whole genome shotgun (WGS) entry which is preliminary data.</text>
</comment>
<proteinExistence type="predicted"/>
<dbReference type="RefSeq" id="WP_227622459.1">
    <property type="nucleotide sequence ID" value="NZ_JAJEQO010000006.1"/>
</dbReference>
<sequence length="157" mass="16815">MLFDHLHQFLSDLVQRANAGYVSVLPNGNKAKLGIITGLGAIALRHCNLGRTNDAFCIHRSHATLCPVLQNVRACKVQNVGRWRGFDKLTSGLYCTSFPHLLQLCIGCIETFLFTGNETNLTAGTATKPCHVGAGAVGSAVGLGMALAARRGKHCKR</sequence>
<reference evidence="1 2" key="1">
    <citation type="submission" date="2021-10" db="EMBL/GenBank/DDBJ databases">
        <title>Anaerobic single-cell dispensing facilitates the cultivation of human gut bacteria.</title>
        <authorList>
            <person name="Afrizal A."/>
        </authorList>
    </citation>
    <scope>NUCLEOTIDE SEQUENCE [LARGE SCALE GENOMIC DNA]</scope>
    <source>
        <strain evidence="1 2">CLA-AA-H223</strain>
    </source>
</reference>
<keyword evidence="2" id="KW-1185">Reference proteome</keyword>
<organism evidence="1 2">
    <name type="scientific">Faecalibacterium hominis</name>
    <name type="common">ex Afrizal et al. 2022</name>
    <dbReference type="NCBI Taxonomy" id="2881265"/>
    <lineage>
        <taxon>Bacteria</taxon>
        <taxon>Bacillati</taxon>
        <taxon>Bacillota</taxon>
        <taxon>Clostridia</taxon>
        <taxon>Eubacteriales</taxon>
        <taxon>Oscillospiraceae</taxon>
        <taxon>Faecalibacterium</taxon>
    </lineage>
</organism>
<protein>
    <submittedName>
        <fullName evidence="1">Uncharacterized protein</fullName>
    </submittedName>
</protein>
<dbReference type="EMBL" id="JAJEQO010000006">
    <property type="protein sequence ID" value="MCC2213006.1"/>
    <property type="molecule type" value="Genomic_DNA"/>
</dbReference>
<evidence type="ECO:0000313" key="2">
    <source>
        <dbReference type="Proteomes" id="UP001199236"/>
    </source>
</evidence>
<dbReference type="Proteomes" id="UP001199236">
    <property type="component" value="Unassembled WGS sequence"/>
</dbReference>
<name>A0ABS8FEN9_9FIRM</name>